<dbReference type="Proteomes" id="UP001162156">
    <property type="component" value="Unassembled WGS sequence"/>
</dbReference>
<feature type="compositionally biased region" description="Low complexity" evidence="1">
    <location>
        <begin position="49"/>
        <end position="63"/>
    </location>
</feature>
<proteinExistence type="predicted"/>
<dbReference type="Gene3D" id="1.20.58.480">
    <property type="match status" value="1"/>
</dbReference>
<dbReference type="AlphaFoldDB" id="A0AAV8XJM0"/>
<reference evidence="2" key="1">
    <citation type="journal article" date="2023" name="Insect Mol. Biol.">
        <title>Genome sequencing provides insights into the evolution of gene families encoding plant cell wall-degrading enzymes in longhorned beetles.</title>
        <authorList>
            <person name="Shin N.R."/>
            <person name="Okamura Y."/>
            <person name="Kirsch R."/>
            <person name="Pauchet Y."/>
        </authorList>
    </citation>
    <scope>NUCLEOTIDE SEQUENCE</scope>
    <source>
        <strain evidence="2">RBIC_L_NR</strain>
    </source>
</reference>
<name>A0AAV8XJM0_9CUCU</name>
<evidence type="ECO:0000256" key="1">
    <source>
        <dbReference type="SAM" id="MobiDB-lite"/>
    </source>
</evidence>
<evidence type="ECO:0000313" key="3">
    <source>
        <dbReference type="Proteomes" id="UP001162156"/>
    </source>
</evidence>
<gene>
    <name evidence="2" type="ORF">NQ314_011362</name>
</gene>
<sequence length="80" mass="8913">MDIKSNDRYKVFVDLFNLSTFLIPRSYIPPLTPTMRSHLCLWGNGSIGYSSNNTNGKSTTTENGKGDVIENGKNENIESL</sequence>
<comment type="caution">
    <text evidence="2">The sequence shown here is derived from an EMBL/GenBank/DDBJ whole genome shotgun (WGS) entry which is preliminary data.</text>
</comment>
<accession>A0AAV8XJM0</accession>
<evidence type="ECO:0000313" key="2">
    <source>
        <dbReference type="EMBL" id="KAJ8938764.1"/>
    </source>
</evidence>
<protein>
    <submittedName>
        <fullName evidence="2">Uncharacterized protein</fullName>
    </submittedName>
</protein>
<dbReference type="EMBL" id="JANEYF010003158">
    <property type="protein sequence ID" value="KAJ8938764.1"/>
    <property type="molecule type" value="Genomic_DNA"/>
</dbReference>
<feature type="region of interest" description="Disordered" evidence="1">
    <location>
        <begin position="49"/>
        <end position="80"/>
    </location>
</feature>
<feature type="compositionally biased region" description="Basic and acidic residues" evidence="1">
    <location>
        <begin position="64"/>
        <end position="80"/>
    </location>
</feature>
<keyword evidence="3" id="KW-1185">Reference proteome</keyword>
<organism evidence="2 3">
    <name type="scientific">Rhamnusium bicolor</name>
    <dbReference type="NCBI Taxonomy" id="1586634"/>
    <lineage>
        <taxon>Eukaryota</taxon>
        <taxon>Metazoa</taxon>
        <taxon>Ecdysozoa</taxon>
        <taxon>Arthropoda</taxon>
        <taxon>Hexapoda</taxon>
        <taxon>Insecta</taxon>
        <taxon>Pterygota</taxon>
        <taxon>Neoptera</taxon>
        <taxon>Endopterygota</taxon>
        <taxon>Coleoptera</taxon>
        <taxon>Polyphaga</taxon>
        <taxon>Cucujiformia</taxon>
        <taxon>Chrysomeloidea</taxon>
        <taxon>Cerambycidae</taxon>
        <taxon>Lepturinae</taxon>
        <taxon>Rhagiini</taxon>
        <taxon>Rhamnusium</taxon>
    </lineage>
</organism>